<dbReference type="EMBL" id="JABEZW010000001">
    <property type="protein sequence ID" value="MBA0758092.1"/>
    <property type="molecule type" value="Genomic_DNA"/>
</dbReference>
<accession>A0A7J9DBK0</accession>
<dbReference type="Proteomes" id="UP000593568">
    <property type="component" value="Unassembled WGS sequence"/>
</dbReference>
<reference evidence="1 2" key="1">
    <citation type="journal article" date="2019" name="Genome Biol. Evol.">
        <title>Insights into the evolution of the New World diploid cottons (Gossypium, subgenus Houzingenia) based on genome sequencing.</title>
        <authorList>
            <person name="Grover C.E."/>
            <person name="Arick M.A. 2nd"/>
            <person name="Thrash A."/>
            <person name="Conover J.L."/>
            <person name="Sanders W.S."/>
            <person name="Peterson D.G."/>
            <person name="Frelichowski J.E."/>
            <person name="Scheffler J.A."/>
            <person name="Scheffler B.E."/>
            <person name="Wendel J.F."/>
        </authorList>
    </citation>
    <scope>NUCLEOTIDE SEQUENCE [LARGE SCALE GENOMIC DNA]</scope>
    <source>
        <strain evidence="1">8</strain>
        <tissue evidence="1">Leaf</tissue>
    </source>
</reference>
<keyword evidence="2" id="KW-1185">Reference proteome</keyword>
<evidence type="ECO:0000313" key="2">
    <source>
        <dbReference type="Proteomes" id="UP000593568"/>
    </source>
</evidence>
<organism evidence="1 2">
    <name type="scientific">Gossypium trilobum</name>
    <dbReference type="NCBI Taxonomy" id="34281"/>
    <lineage>
        <taxon>Eukaryota</taxon>
        <taxon>Viridiplantae</taxon>
        <taxon>Streptophyta</taxon>
        <taxon>Embryophyta</taxon>
        <taxon>Tracheophyta</taxon>
        <taxon>Spermatophyta</taxon>
        <taxon>Magnoliopsida</taxon>
        <taxon>eudicotyledons</taxon>
        <taxon>Gunneridae</taxon>
        <taxon>Pentapetalae</taxon>
        <taxon>rosids</taxon>
        <taxon>malvids</taxon>
        <taxon>Malvales</taxon>
        <taxon>Malvaceae</taxon>
        <taxon>Malvoideae</taxon>
        <taxon>Gossypium</taxon>
    </lineage>
</organism>
<feature type="non-terminal residue" evidence="1">
    <location>
        <position position="1"/>
    </location>
</feature>
<comment type="caution">
    <text evidence="1">The sequence shown here is derived from an EMBL/GenBank/DDBJ whole genome shotgun (WGS) entry which is preliminary data.</text>
</comment>
<proteinExistence type="predicted"/>
<protein>
    <submittedName>
        <fullName evidence="1">Uncharacterized protein</fullName>
    </submittedName>
</protein>
<dbReference type="AlphaFoldDB" id="A0A7J9DBK0"/>
<evidence type="ECO:0000313" key="1">
    <source>
        <dbReference type="EMBL" id="MBA0758092.1"/>
    </source>
</evidence>
<gene>
    <name evidence="1" type="ORF">Gotri_021116</name>
</gene>
<name>A0A7J9DBK0_9ROSI</name>
<sequence>AKTTLHTRVRSTDRSSGCIDRTQSCIGRTPSFTCRIL</sequence>